<name>A0A414SKD6_9FIRM</name>
<evidence type="ECO:0000313" key="1">
    <source>
        <dbReference type="EMBL" id="RHG20026.1"/>
    </source>
</evidence>
<protein>
    <submittedName>
        <fullName evidence="1">Uncharacterized protein</fullName>
    </submittedName>
</protein>
<dbReference type="AlphaFoldDB" id="A0A414SKD6"/>
<dbReference type="RefSeq" id="WP_118197348.1">
    <property type="nucleotide sequence ID" value="NZ_QRHZ01000001.1"/>
</dbReference>
<dbReference type="EMBL" id="QRHZ01000001">
    <property type="protein sequence ID" value="RHG20026.1"/>
    <property type="molecule type" value="Genomic_DNA"/>
</dbReference>
<reference evidence="1 2" key="1">
    <citation type="submission" date="2018-08" db="EMBL/GenBank/DDBJ databases">
        <title>A genome reference for cultivated species of the human gut microbiota.</title>
        <authorList>
            <person name="Zou Y."/>
            <person name="Xue W."/>
            <person name="Luo G."/>
        </authorList>
    </citation>
    <scope>NUCLEOTIDE SEQUENCE [LARGE SCALE GENOMIC DNA]</scope>
    <source>
        <strain evidence="1 2">AM22-9LB</strain>
    </source>
</reference>
<organism evidence="1 2">
    <name type="scientific">Blautia obeum</name>
    <dbReference type="NCBI Taxonomy" id="40520"/>
    <lineage>
        <taxon>Bacteria</taxon>
        <taxon>Bacillati</taxon>
        <taxon>Bacillota</taxon>
        <taxon>Clostridia</taxon>
        <taxon>Lachnospirales</taxon>
        <taxon>Lachnospiraceae</taxon>
        <taxon>Blautia</taxon>
    </lineage>
</organism>
<dbReference type="Proteomes" id="UP000284220">
    <property type="component" value="Unassembled WGS sequence"/>
</dbReference>
<gene>
    <name evidence="1" type="ORF">DW272_02145</name>
</gene>
<comment type="caution">
    <text evidence="1">The sequence shown here is derived from an EMBL/GenBank/DDBJ whole genome shotgun (WGS) entry which is preliminary data.</text>
</comment>
<accession>A0A414SKD6</accession>
<evidence type="ECO:0000313" key="2">
    <source>
        <dbReference type="Proteomes" id="UP000284220"/>
    </source>
</evidence>
<proteinExistence type="predicted"/>
<sequence length="183" mass="21345">MIDLRNTCILVKTKEENEMILKEAEKQGFHWYYEDHCKPLQEQHFPDILKFCEDKDIIHRAFINSNYAFHEASELLGIKEMTVREFAERIADAGNCYERECSECVFSKVNTKCSINLCNIYNWKGNIDELFEIVKSGKATVLTPEEKAVEDIEKFIENPDRAALNDEFVDALKLAIEKLKEVK</sequence>